<reference evidence="7 8" key="1">
    <citation type="submission" date="2024-07" db="EMBL/GenBank/DDBJ databases">
        <title>Section-level genome sequencing and comparative genomics of Aspergillus sections Usti and Cavernicolus.</title>
        <authorList>
            <consortium name="Lawrence Berkeley National Laboratory"/>
            <person name="Nybo J.L."/>
            <person name="Vesth T.C."/>
            <person name="Theobald S."/>
            <person name="Frisvad J.C."/>
            <person name="Larsen T.O."/>
            <person name="Kjaerboelling I."/>
            <person name="Rothschild-Mancinelli K."/>
            <person name="Lyhne E.K."/>
            <person name="Kogle M.E."/>
            <person name="Barry K."/>
            <person name="Clum A."/>
            <person name="Na H."/>
            <person name="Ledsgaard L."/>
            <person name="Lin J."/>
            <person name="Lipzen A."/>
            <person name="Kuo A."/>
            <person name="Riley R."/>
            <person name="Mondo S."/>
            <person name="Labutti K."/>
            <person name="Haridas S."/>
            <person name="Pangalinan J."/>
            <person name="Salamov A.A."/>
            <person name="Simmons B.A."/>
            <person name="Magnuson J.K."/>
            <person name="Chen J."/>
            <person name="Drula E."/>
            <person name="Henrissat B."/>
            <person name="Wiebenga A."/>
            <person name="Lubbers R.J."/>
            <person name="Gomes A.C."/>
            <person name="Makela M.R."/>
            <person name="Stajich J."/>
            <person name="Grigoriev I.V."/>
            <person name="Mortensen U.H."/>
            <person name="De Vries R.P."/>
            <person name="Baker S.E."/>
            <person name="Andersen M.R."/>
        </authorList>
    </citation>
    <scope>NUCLEOTIDE SEQUENCE [LARGE SCALE GENOMIC DNA]</scope>
    <source>
        <strain evidence="7 8">CBS 123904</strain>
    </source>
</reference>
<keyword evidence="8" id="KW-1185">Reference proteome</keyword>
<organism evidence="7 8">
    <name type="scientific">Aspergillus pseudoustus</name>
    <dbReference type="NCBI Taxonomy" id="1810923"/>
    <lineage>
        <taxon>Eukaryota</taxon>
        <taxon>Fungi</taxon>
        <taxon>Dikarya</taxon>
        <taxon>Ascomycota</taxon>
        <taxon>Pezizomycotina</taxon>
        <taxon>Eurotiomycetes</taxon>
        <taxon>Eurotiomycetidae</taxon>
        <taxon>Eurotiales</taxon>
        <taxon>Aspergillaceae</taxon>
        <taxon>Aspergillus</taxon>
        <taxon>Aspergillus subgen. Nidulantes</taxon>
    </lineage>
</organism>
<evidence type="ECO:0000256" key="5">
    <source>
        <dbReference type="ARBA" id="ARBA00023136"/>
    </source>
</evidence>
<comment type="caution">
    <text evidence="7">The sequence shown here is derived from an EMBL/GenBank/DDBJ whole genome shotgun (WGS) entry which is preliminary data.</text>
</comment>
<dbReference type="Gene3D" id="1.20.1740.10">
    <property type="entry name" value="Amino acid/polyamine transporter I"/>
    <property type="match status" value="1"/>
</dbReference>
<feature type="transmembrane region" description="Helical" evidence="6">
    <location>
        <begin position="29"/>
        <end position="52"/>
    </location>
</feature>
<feature type="transmembrane region" description="Helical" evidence="6">
    <location>
        <begin position="390"/>
        <end position="408"/>
    </location>
</feature>
<keyword evidence="4 6" id="KW-1133">Transmembrane helix</keyword>
<dbReference type="Proteomes" id="UP001610446">
    <property type="component" value="Unassembled WGS sequence"/>
</dbReference>
<feature type="transmembrane region" description="Helical" evidence="6">
    <location>
        <begin position="176"/>
        <end position="199"/>
    </location>
</feature>
<accession>A0ABR4JSZ9</accession>
<comment type="subcellular location">
    <subcellularLocation>
        <location evidence="1">Membrane</location>
        <topology evidence="1">Multi-pass membrane protein</topology>
    </subcellularLocation>
</comment>
<keyword evidence="3 6" id="KW-0812">Transmembrane</keyword>
<evidence type="ECO:0000256" key="3">
    <source>
        <dbReference type="ARBA" id="ARBA00022692"/>
    </source>
</evidence>
<feature type="transmembrane region" description="Helical" evidence="6">
    <location>
        <begin position="428"/>
        <end position="449"/>
    </location>
</feature>
<evidence type="ECO:0000313" key="8">
    <source>
        <dbReference type="Proteomes" id="UP001610446"/>
    </source>
</evidence>
<evidence type="ECO:0000256" key="1">
    <source>
        <dbReference type="ARBA" id="ARBA00004141"/>
    </source>
</evidence>
<feature type="transmembrane region" description="Helical" evidence="6">
    <location>
        <begin position="64"/>
        <end position="86"/>
    </location>
</feature>
<feature type="transmembrane region" description="Helical" evidence="6">
    <location>
        <begin position="314"/>
        <end position="341"/>
    </location>
</feature>
<feature type="transmembrane region" description="Helical" evidence="6">
    <location>
        <begin position="150"/>
        <end position="170"/>
    </location>
</feature>
<dbReference type="PANTHER" id="PTHR45649:SF14">
    <property type="entry name" value="GABA PERMEASE"/>
    <property type="match status" value="1"/>
</dbReference>
<feature type="transmembrane region" description="Helical" evidence="6">
    <location>
        <begin position="461"/>
        <end position="480"/>
    </location>
</feature>
<evidence type="ECO:0000256" key="4">
    <source>
        <dbReference type="ARBA" id="ARBA00022989"/>
    </source>
</evidence>
<dbReference type="InterPro" id="IPR002293">
    <property type="entry name" value="AA/rel_permease1"/>
</dbReference>
<dbReference type="Pfam" id="PF13520">
    <property type="entry name" value="AA_permease_2"/>
    <property type="match status" value="1"/>
</dbReference>
<evidence type="ECO:0000256" key="2">
    <source>
        <dbReference type="ARBA" id="ARBA00022448"/>
    </source>
</evidence>
<dbReference type="PANTHER" id="PTHR45649">
    <property type="entry name" value="AMINO-ACID PERMEASE BAT1"/>
    <property type="match status" value="1"/>
</dbReference>
<name>A0ABR4JSZ9_9EURO</name>
<feature type="transmembrane region" description="Helical" evidence="6">
    <location>
        <begin position="361"/>
        <end position="383"/>
    </location>
</feature>
<evidence type="ECO:0000313" key="7">
    <source>
        <dbReference type="EMBL" id="KAL2843136.1"/>
    </source>
</evidence>
<keyword evidence="5 6" id="KW-0472">Membrane</keyword>
<dbReference type="EMBL" id="JBFXLU010000092">
    <property type="protein sequence ID" value="KAL2843136.1"/>
    <property type="molecule type" value="Genomic_DNA"/>
</dbReference>
<dbReference type="PIRSF" id="PIRSF006060">
    <property type="entry name" value="AA_transporter"/>
    <property type="match status" value="1"/>
</dbReference>
<gene>
    <name evidence="7" type="ORF">BJY01DRAFT_248721</name>
</gene>
<keyword evidence="2" id="KW-0813">Transport</keyword>
<sequence length="519" mass="55546">MDTDKKTGLHDDDIQLAAMGYRPELTRQFSTWALLGLAFAVLNSWTALSASLSISLTSGGSTSVIWGLVTAGVCNFCIAASLAEFLSAYPTAGGQYHWVAGKWVPILSWITGWINVAGWVALVATNSLLSSQLIVGIISAMHPSYDPERWHQFLIYIGLTLGAFVINAFMNSALPVIYRGAFVWSIGGFALVSITVLACASPDYNTAEFVFTDFVNTTGWPDGVAWLLGLLQGGLGVTAFDTVAHMIEEVPNASIEGPKVMMACVLIGTFTGCVFLIVLLFVAGDMSQVTTSAAGPLLQILIDATKNKAGAICLLMLPLVCLILAILSVMTTSSRLIFAFARDGGLPASRFFAKVHPTLKLPLNALILTVVVQQILGKLILILNSAFNAIISASVIALDLSYMMPILVNCLQGRNALPERKWNIPRTLGWIADIISLCYIILTTVLFVFPPSKHVTGSNMNYCVAAFAVIISISVFQWIVDGRKNFTGPRLVIEESDIITAPAVPAPAKGAADPKLKGV</sequence>
<proteinExistence type="predicted"/>
<evidence type="ECO:0000256" key="6">
    <source>
        <dbReference type="SAM" id="Phobius"/>
    </source>
</evidence>
<protein>
    <submittedName>
        <fullName evidence="7">Amino acid/polyamine transporter I</fullName>
    </submittedName>
</protein>
<feature type="transmembrane region" description="Helical" evidence="6">
    <location>
        <begin position="260"/>
        <end position="282"/>
    </location>
</feature>
<feature type="transmembrane region" description="Helical" evidence="6">
    <location>
        <begin position="106"/>
        <end position="129"/>
    </location>
</feature>